<gene>
    <name evidence="7" type="ORF">SAMN02910265_01426</name>
</gene>
<evidence type="ECO:0000313" key="8">
    <source>
        <dbReference type="Proteomes" id="UP000183190"/>
    </source>
</evidence>
<sequence>MNKYKKLVFNTGIFAIGTFGSKILVLLLNRLYTANLSSHNLGIKGLLVTMALFLQPIFTFALQEYLIRFGLDKEYDKRQVFNTSAVMTTAGMLLMAIAMPLLAAVPALDFVKGYSLLLIVYVITSSFRMLCQQFVRALDKVKLFSIDGIFAVLTLLIFNVIFISILHWGVKGFMLATILSDLCSVVFLFSAAKLKKYTGIRYFNKELAGEMLRFAGPFIPTIVMWTITSLSDRLFINKMHSEYHELGKSAVGIYDCANVIPNLISMVSTIFYQAWSMSAINENSSADRNKFYEKVYSAYEAMLFIASAGLLLLIKPVTSIFMVSSTYSEYSTVYLYTPILIVAVLFMSLNQFLGSIYSATKHPKNSCYTALAACIVNIPMNYFLIPIWGINGAAIATLLSYLICFWARIIDARYYVPFRFNGVKNLANTALLLLMCAVMMTEVKYYIFGALVFAAAVAAMNYKSLLITVNKLLKRS</sequence>
<comment type="subcellular location">
    <subcellularLocation>
        <location evidence="1">Cell membrane</location>
        <topology evidence="1">Multi-pass membrane protein</topology>
    </subcellularLocation>
</comment>
<dbReference type="Pfam" id="PF01554">
    <property type="entry name" value="MatE"/>
    <property type="match status" value="1"/>
</dbReference>
<feature type="transmembrane region" description="Helical" evidence="6">
    <location>
        <begin position="143"/>
        <end position="166"/>
    </location>
</feature>
<protein>
    <submittedName>
        <fullName evidence="7">Membrane protein involved in the export of O-antigen and teichoic acid</fullName>
    </submittedName>
</protein>
<name>A0A1H6J2K4_RUMFL</name>
<keyword evidence="5 6" id="KW-0472">Membrane</keyword>
<feature type="transmembrane region" description="Helical" evidence="6">
    <location>
        <begin position="212"/>
        <end position="231"/>
    </location>
</feature>
<feature type="transmembrane region" description="Helical" evidence="6">
    <location>
        <begin position="365"/>
        <end position="384"/>
    </location>
</feature>
<dbReference type="InterPro" id="IPR002528">
    <property type="entry name" value="MATE_fam"/>
</dbReference>
<feature type="transmembrane region" description="Helical" evidence="6">
    <location>
        <begin position="7"/>
        <end position="29"/>
    </location>
</feature>
<organism evidence="7 8">
    <name type="scientific">Ruminococcus flavefaciens</name>
    <dbReference type="NCBI Taxonomy" id="1265"/>
    <lineage>
        <taxon>Bacteria</taxon>
        <taxon>Bacillati</taxon>
        <taxon>Bacillota</taxon>
        <taxon>Clostridia</taxon>
        <taxon>Eubacteriales</taxon>
        <taxon>Oscillospiraceae</taxon>
        <taxon>Ruminococcus</taxon>
    </lineage>
</organism>
<evidence type="ECO:0000256" key="5">
    <source>
        <dbReference type="ARBA" id="ARBA00023136"/>
    </source>
</evidence>
<dbReference type="OrthoDB" id="3249502at2"/>
<evidence type="ECO:0000256" key="4">
    <source>
        <dbReference type="ARBA" id="ARBA00022989"/>
    </source>
</evidence>
<keyword evidence="3 6" id="KW-0812">Transmembrane</keyword>
<evidence type="ECO:0000256" key="6">
    <source>
        <dbReference type="SAM" id="Phobius"/>
    </source>
</evidence>
<keyword evidence="2" id="KW-1003">Cell membrane</keyword>
<evidence type="ECO:0000256" key="3">
    <source>
        <dbReference type="ARBA" id="ARBA00022692"/>
    </source>
</evidence>
<dbReference type="AlphaFoldDB" id="A0A1H6J2K4"/>
<evidence type="ECO:0000256" key="1">
    <source>
        <dbReference type="ARBA" id="ARBA00004651"/>
    </source>
</evidence>
<feature type="transmembrane region" description="Helical" evidence="6">
    <location>
        <begin position="172"/>
        <end position="191"/>
    </location>
</feature>
<feature type="transmembrane region" description="Helical" evidence="6">
    <location>
        <begin position="296"/>
        <end position="314"/>
    </location>
</feature>
<keyword evidence="4 6" id="KW-1133">Transmembrane helix</keyword>
<feature type="transmembrane region" description="Helical" evidence="6">
    <location>
        <begin position="390"/>
        <end position="410"/>
    </location>
</feature>
<dbReference type="PANTHER" id="PTHR30250:SF11">
    <property type="entry name" value="O-ANTIGEN TRANSPORTER-RELATED"/>
    <property type="match status" value="1"/>
</dbReference>
<dbReference type="InterPro" id="IPR050833">
    <property type="entry name" value="Poly_Biosynth_Transport"/>
</dbReference>
<feature type="transmembrane region" description="Helical" evidence="6">
    <location>
        <begin position="251"/>
        <end position="275"/>
    </location>
</feature>
<dbReference type="RefSeq" id="WP_074715826.1">
    <property type="nucleotide sequence ID" value="NZ_FNWV01000004.1"/>
</dbReference>
<reference evidence="7 8" key="1">
    <citation type="submission" date="2016-10" db="EMBL/GenBank/DDBJ databases">
        <authorList>
            <person name="de Groot N.N."/>
        </authorList>
    </citation>
    <scope>NUCLEOTIDE SEQUENCE [LARGE SCALE GENOMIC DNA]</scope>
    <source>
        <strain evidence="7 8">YAD2003</strain>
    </source>
</reference>
<proteinExistence type="predicted"/>
<dbReference type="GO" id="GO:0005886">
    <property type="term" value="C:plasma membrane"/>
    <property type="evidence" value="ECO:0007669"/>
    <property type="project" value="UniProtKB-SubCell"/>
</dbReference>
<feature type="transmembrane region" description="Helical" evidence="6">
    <location>
        <begin position="41"/>
        <end position="62"/>
    </location>
</feature>
<feature type="transmembrane region" description="Helical" evidence="6">
    <location>
        <begin position="83"/>
        <end position="108"/>
    </location>
</feature>
<evidence type="ECO:0000313" key="7">
    <source>
        <dbReference type="EMBL" id="SEH55822.1"/>
    </source>
</evidence>
<dbReference type="EMBL" id="FNWV01000004">
    <property type="protein sequence ID" value="SEH55822.1"/>
    <property type="molecule type" value="Genomic_DNA"/>
</dbReference>
<dbReference type="GO" id="GO:0042910">
    <property type="term" value="F:xenobiotic transmembrane transporter activity"/>
    <property type="evidence" value="ECO:0007669"/>
    <property type="project" value="InterPro"/>
</dbReference>
<feature type="transmembrane region" description="Helical" evidence="6">
    <location>
        <begin position="422"/>
        <end position="440"/>
    </location>
</feature>
<dbReference type="PANTHER" id="PTHR30250">
    <property type="entry name" value="PST FAMILY PREDICTED COLANIC ACID TRANSPORTER"/>
    <property type="match status" value="1"/>
</dbReference>
<accession>A0A1H6J2K4</accession>
<feature type="transmembrane region" description="Helical" evidence="6">
    <location>
        <begin position="114"/>
        <end position="131"/>
    </location>
</feature>
<evidence type="ECO:0000256" key="2">
    <source>
        <dbReference type="ARBA" id="ARBA00022475"/>
    </source>
</evidence>
<dbReference type="GO" id="GO:0015297">
    <property type="term" value="F:antiporter activity"/>
    <property type="evidence" value="ECO:0007669"/>
    <property type="project" value="InterPro"/>
</dbReference>
<feature type="transmembrane region" description="Helical" evidence="6">
    <location>
        <begin position="446"/>
        <end position="466"/>
    </location>
</feature>
<feature type="transmembrane region" description="Helical" evidence="6">
    <location>
        <begin position="334"/>
        <end position="353"/>
    </location>
</feature>
<dbReference type="Proteomes" id="UP000183190">
    <property type="component" value="Unassembled WGS sequence"/>
</dbReference>